<proteinExistence type="predicted"/>
<sequence length="161" mass="18591">MHCSSSSFSEGMSVNDSSLFDEATDELVSSERKLIAVDCHDDDSQVINVKVEDIFCDMSDKVVLKLQFRLCYKYRKLLDITLLGCRMKVYTELKTPSERSLKSILQKKMNIISDGNYLIGIRMFFININQLINTCKWITRIEDVYPICTLYHVNDTPVIDI</sequence>
<dbReference type="EMBL" id="LC521498">
    <property type="protein sequence ID" value="BBZ90027.1"/>
    <property type="molecule type" value="Genomic_DNA"/>
</dbReference>
<protein>
    <submittedName>
        <fullName evidence="1">U1 protein</fullName>
    </submittedName>
</protein>
<accession>A0A6J4BSC5</accession>
<organism evidence="1">
    <name type="scientific">Milk vetch dwarf virus</name>
    <dbReference type="NCBI Taxonomy" id="67585"/>
    <lineage>
        <taxon>Viruses</taxon>
        <taxon>Monodnaviria</taxon>
        <taxon>Shotokuvirae</taxon>
        <taxon>Cressdnaviricota</taxon>
        <taxon>Arfiviricetes</taxon>
        <taxon>Mulpavirales</taxon>
        <taxon>Nanoviridae</taxon>
        <taxon>Nanovirus</taxon>
        <taxon>Nanovirus astragali</taxon>
    </lineage>
</organism>
<name>A0A6J4BSC5_9VIRU</name>
<evidence type="ECO:0000313" key="1">
    <source>
        <dbReference type="EMBL" id="BBZ90027.1"/>
    </source>
</evidence>
<reference evidence="1" key="1">
    <citation type="submission" date="2020-01" db="EMBL/GenBank/DDBJ databases">
        <title>Full genome characterization of Milk vetch dwarf virus infecting mungbean in Bangladesh.</title>
        <authorList>
            <person name="Hasan M.M."/>
            <person name="Akter T."/>
            <person name="Sano Y."/>
        </authorList>
    </citation>
    <scope>NUCLEOTIDE SEQUENCE</scope>
    <source>
        <strain evidence="1">BDGA</strain>
    </source>
</reference>